<accession>A0A1J4MYX5</accession>
<proteinExistence type="predicted"/>
<dbReference type="OrthoDB" id="4793422at2"/>
<keyword evidence="2" id="KW-1185">Reference proteome</keyword>
<name>A0A1J4MYX5_9ACTN</name>
<dbReference type="STRING" id="1844.UG56_022420"/>
<dbReference type="Proteomes" id="UP000033772">
    <property type="component" value="Unassembled WGS sequence"/>
</dbReference>
<sequence>MAWWELLLVVVAALLLLVLAYGIGIAVRRRLLARNGGVFELSHRVRDTSPGRGWVIGIGRYSGDAQLEWFRIFSLSPKPKRVWRRTEMSYISSRSPEGIEELVLYPENLIVTCEANGQHIDLAMDQQTLIGFQAWLESRPMRSTWTVF</sequence>
<evidence type="ECO:0000313" key="2">
    <source>
        <dbReference type="Proteomes" id="UP000033772"/>
    </source>
</evidence>
<gene>
    <name evidence="1" type="ORF">UG56_022420</name>
</gene>
<reference evidence="1" key="1">
    <citation type="submission" date="2016-10" db="EMBL/GenBank/DDBJ databases">
        <title>Draft Genome Sequence of Nocardioides luteus Strain BAFB, an Alkane-Degrading Bacterium Isolated from JP-7 Polluted Soil.</title>
        <authorList>
            <person name="Brown L."/>
            <person name="Ruiz O.N."/>
            <person name="Gunasekera T."/>
        </authorList>
    </citation>
    <scope>NUCLEOTIDE SEQUENCE [LARGE SCALE GENOMIC DNA]</scope>
    <source>
        <strain evidence="1">BAFB</strain>
    </source>
</reference>
<evidence type="ECO:0000313" key="1">
    <source>
        <dbReference type="EMBL" id="OIJ24550.1"/>
    </source>
</evidence>
<dbReference type="EMBL" id="JZDQ02000037">
    <property type="protein sequence ID" value="OIJ24550.1"/>
    <property type="molecule type" value="Genomic_DNA"/>
</dbReference>
<evidence type="ECO:0008006" key="3">
    <source>
        <dbReference type="Google" id="ProtNLM"/>
    </source>
</evidence>
<dbReference type="AlphaFoldDB" id="A0A1J4MYX5"/>
<comment type="caution">
    <text evidence="1">The sequence shown here is derived from an EMBL/GenBank/DDBJ whole genome shotgun (WGS) entry which is preliminary data.</text>
</comment>
<dbReference type="Pfam" id="PF10739">
    <property type="entry name" value="DUF2550"/>
    <property type="match status" value="1"/>
</dbReference>
<protein>
    <recommendedName>
        <fullName evidence="3">DUF2550 domain-containing protein</fullName>
    </recommendedName>
</protein>
<dbReference type="InterPro" id="IPR019675">
    <property type="entry name" value="DUF2550"/>
</dbReference>
<organism evidence="1 2">
    <name type="scientific">Nocardioides luteus</name>
    <dbReference type="NCBI Taxonomy" id="1844"/>
    <lineage>
        <taxon>Bacteria</taxon>
        <taxon>Bacillati</taxon>
        <taxon>Actinomycetota</taxon>
        <taxon>Actinomycetes</taxon>
        <taxon>Propionibacteriales</taxon>
        <taxon>Nocardioidaceae</taxon>
        <taxon>Nocardioides</taxon>
    </lineage>
</organism>